<dbReference type="RefSeq" id="WP_078922266.1">
    <property type="nucleotide sequence ID" value="NZ_FUYB01000006.1"/>
</dbReference>
<dbReference type="OrthoDB" id="9795573at2"/>
<keyword evidence="4" id="KW-0233">DNA recombination</keyword>
<dbReference type="InterPro" id="IPR044068">
    <property type="entry name" value="CB"/>
</dbReference>
<dbReference type="Pfam" id="PF00589">
    <property type="entry name" value="Phage_integrase"/>
    <property type="match status" value="1"/>
</dbReference>
<dbReference type="EMBL" id="FUYB01000006">
    <property type="protein sequence ID" value="SKA77471.1"/>
    <property type="molecule type" value="Genomic_DNA"/>
</dbReference>
<organism evidence="8 9">
    <name type="scientific">Thiothrix eikelboomii</name>
    <dbReference type="NCBI Taxonomy" id="92487"/>
    <lineage>
        <taxon>Bacteria</taxon>
        <taxon>Pseudomonadati</taxon>
        <taxon>Pseudomonadota</taxon>
        <taxon>Gammaproteobacteria</taxon>
        <taxon>Thiotrichales</taxon>
        <taxon>Thiotrichaceae</taxon>
        <taxon>Thiothrix</taxon>
    </lineage>
</organism>
<keyword evidence="9" id="KW-1185">Reference proteome</keyword>
<name>A0A1T4WLF9_9GAMM</name>
<evidence type="ECO:0000256" key="4">
    <source>
        <dbReference type="ARBA" id="ARBA00023172"/>
    </source>
</evidence>
<dbReference type="AlphaFoldDB" id="A0A1T4WLF9"/>
<dbReference type="Pfam" id="PF13356">
    <property type="entry name" value="Arm-DNA-bind_3"/>
    <property type="match status" value="1"/>
</dbReference>
<dbReference type="InterPro" id="IPR011010">
    <property type="entry name" value="DNA_brk_join_enz"/>
</dbReference>
<dbReference type="Gene3D" id="1.10.150.130">
    <property type="match status" value="1"/>
</dbReference>
<evidence type="ECO:0000259" key="7">
    <source>
        <dbReference type="PROSITE" id="PS51900"/>
    </source>
</evidence>
<dbReference type="PROSITE" id="PS51898">
    <property type="entry name" value="TYR_RECOMBINASE"/>
    <property type="match status" value="1"/>
</dbReference>
<evidence type="ECO:0000256" key="3">
    <source>
        <dbReference type="ARBA" id="ARBA00023125"/>
    </source>
</evidence>
<keyword evidence="3 5" id="KW-0238">DNA-binding</keyword>
<dbReference type="InterPro" id="IPR002104">
    <property type="entry name" value="Integrase_catalytic"/>
</dbReference>
<dbReference type="InterPro" id="IPR050808">
    <property type="entry name" value="Phage_Integrase"/>
</dbReference>
<dbReference type="InterPro" id="IPR038488">
    <property type="entry name" value="Integrase_DNA-bd_sf"/>
</dbReference>
<sequence>MAVSVSDVKLKSAKPEAKPYRIPVGENVYLDVLPNGRKVWRMRYLKPPEKKPAIYTFGDYPDIPLKAINGLAKTVKEQVKQGRDPTAYREQQKAKAEAEHQATLRAQAYSFETIAREWHQHRRDSLQRWKSAKNAAKILHMLEVNLFPDLGALHISEVTAPLLLEVIQKVINRGAIETAKKLNRWLNDIYRYAVLRKLVAHNEADNLKGEIPAPRRKNNPYLKSDEIGAFIRQVEADTGGEIIKLAILLTLHCLTRTQETRFAQWSEFDLEAKLWNIPAERMKMKRAHTIPLTPPVLALLERLRPFTRHQSYLFWNSSIGKPFSENAMLQVLYRLGFKGKLTIHGLRATGSTVLNDARFDKDIIEAALAHKEENSIRGAYNHAEYLEIRRQMMHWWSDYLDGVEQGAHIIPIRQKAL</sequence>
<protein>
    <submittedName>
        <fullName evidence="8">Integrase</fullName>
    </submittedName>
</protein>
<evidence type="ECO:0000256" key="5">
    <source>
        <dbReference type="PROSITE-ProRule" id="PRU01248"/>
    </source>
</evidence>
<dbReference type="GO" id="GO:0006310">
    <property type="term" value="P:DNA recombination"/>
    <property type="evidence" value="ECO:0007669"/>
    <property type="project" value="UniProtKB-KW"/>
</dbReference>
<dbReference type="STRING" id="92487.SAMN02745130_01801"/>
<feature type="domain" description="Core-binding (CB)" evidence="7">
    <location>
        <begin position="109"/>
        <end position="194"/>
    </location>
</feature>
<dbReference type="GO" id="GO:0015074">
    <property type="term" value="P:DNA integration"/>
    <property type="evidence" value="ECO:0007669"/>
    <property type="project" value="UniProtKB-KW"/>
</dbReference>
<dbReference type="Gene3D" id="3.30.160.390">
    <property type="entry name" value="Integrase, DNA-binding domain"/>
    <property type="match status" value="1"/>
</dbReference>
<dbReference type="PANTHER" id="PTHR30629:SF2">
    <property type="entry name" value="PROPHAGE INTEGRASE INTS-RELATED"/>
    <property type="match status" value="1"/>
</dbReference>
<keyword evidence="2" id="KW-0229">DNA integration</keyword>
<accession>A0A1T4WLF9</accession>
<reference evidence="8 9" key="1">
    <citation type="submission" date="2017-02" db="EMBL/GenBank/DDBJ databases">
        <authorList>
            <person name="Peterson S.W."/>
        </authorList>
    </citation>
    <scope>NUCLEOTIDE SEQUENCE [LARGE SCALE GENOMIC DNA]</scope>
    <source>
        <strain evidence="8 9">ATCC 49788</strain>
    </source>
</reference>
<evidence type="ECO:0000313" key="9">
    <source>
        <dbReference type="Proteomes" id="UP000190460"/>
    </source>
</evidence>
<evidence type="ECO:0000256" key="2">
    <source>
        <dbReference type="ARBA" id="ARBA00022908"/>
    </source>
</evidence>
<dbReference type="Pfam" id="PF22022">
    <property type="entry name" value="Phage_int_M"/>
    <property type="match status" value="1"/>
</dbReference>
<dbReference type="InterPro" id="IPR013762">
    <property type="entry name" value="Integrase-like_cat_sf"/>
</dbReference>
<dbReference type="SUPFAM" id="SSF56349">
    <property type="entry name" value="DNA breaking-rejoining enzymes"/>
    <property type="match status" value="1"/>
</dbReference>
<gene>
    <name evidence="8" type="ORF">SAMN02745130_01801</name>
</gene>
<proteinExistence type="inferred from homology"/>
<dbReference type="PROSITE" id="PS51900">
    <property type="entry name" value="CB"/>
    <property type="match status" value="1"/>
</dbReference>
<comment type="similarity">
    <text evidence="1">Belongs to the 'phage' integrase family.</text>
</comment>
<dbReference type="Proteomes" id="UP000190460">
    <property type="component" value="Unassembled WGS sequence"/>
</dbReference>
<dbReference type="InterPro" id="IPR053876">
    <property type="entry name" value="Phage_int_M"/>
</dbReference>
<dbReference type="GO" id="GO:0003677">
    <property type="term" value="F:DNA binding"/>
    <property type="evidence" value="ECO:0007669"/>
    <property type="project" value="UniProtKB-UniRule"/>
</dbReference>
<dbReference type="PANTHER" id="PTHR30629">
    <property type="entry name" value="PROPHAGE INTEGRASE"/>
    <property type="match status" value="1"/>
</dbReference>
<evidence type="ECO:0000256" key="1">
    <source>
        <dbReference type="ARBA" id="ARBA00008857"/>
    </source>
</evidence>
<evidence type="ECO:0000259" key="6">
    <source>
        <dbReference type="PROSITE" id="PS51898"/>
    </source>
</evidence>
<dbReference type="InterPro" id="IPR025166">
    <property type="entry name" value="Integrase_DNA_bind_dom"/>
</dbReference>
<feature type="domain" description="Tyr recombinase" evidence="6">
    <location>
        <begin position="217"/>
        <end position="393"/>
    </location>
</feature>
<dbReference type="CDD" id="cd00801">
    <property type="entry name" value="INT_P4_C"/>
    <property type="match status" value="1"/>
</dbReference>
<dbReference type="Gene3D" id="1.10.443.10">
    <property type="entry name" value="Intergrase catalytic core"/>
    <property type="match status" value="1"/>
</dbReference>
<dbReference type="InterPro" id="IPR010998">
    <property type="entry name" value="Integrase_recombinase_N"/>
</dbReference>
<evidence type="ECO:0000313" key="8">
    <source>
        <dbReference type="EMBL" id="SKA77471.1"/>
    </source>
</evidence>